<dbReference type="Proteomes" id="UP000009328">
    <property type="component" value="Unassembled WGS sequence"/>
</dbReference>
<evidence type="ECO:0000256" key="2">
    <source>
        <dbReference type="ARBA" id="ARBA00023125"/>
    </source>
</evidence>
<dbReference type="PANTHER" id="PTHR31069:SF12">
    <property type="entry name" value="TRANSCRIPTION FACTOR DOMAIN-CONTAINING PROTEIN"/>
    <property type="match status" value="1"/>
</dbReference>
<accession>K0KUC3</accession>
<dbReference type="InterPro" id="IPR050675">
    <property type="entry name" value="OAF3"/>
</dbReference>
<keyword evidence="7" id="KW-1185">Reference proteome</keyword>
<gene>
    <name evidence="6" type="ORF">BN7_4613a</name>
</gene>
<keyword evidence="4" id="KW-0539">Nucleus</keyword>
<name>K0KUC3_WICCF</name>
<evidence type="ECO:0000313" key="6">
    <source>
        <dbReference type="EMBL" id="CCH45034.1"/>
    </source>
</evidence>
<dbReference type="HOGENOM" id="CLU_373479_0_0_1"/>
<comment type="caution">
    <text evidence="6">The sequence shown here is derived from an EMBL/GenBank/DDBJ whole genome shotgun (WGS) entry which is preliminary data.</text>
</comment>
<dbReference type="GO" id="GO:0000978">
    <property type="term" value="F:RNA polymerase II cis-regulatory region sequence-specific DNA binding"/>
    <property type="evidence" value="ECO:0007669"/>
    <property type="project" value="TreeGrafter"/>
</dbReference>
<organism evidence="6 7">
    <name type="scientific">Wickerhamomyces ciferrii (strain ATCC 14091 / BCRC 22168 / CBS 111 / JCM 3599 / NBRC 0793 / NRRL Y-1031 F-60-10)</name>
    <name type="common">Yeast</name>
    <name type="synonym">Pichia ciferrii</name>
    <dbReference type="NCBI Taxonomy" id="1206466"/>
    <lineage>
        <taxon>Eukaryota</taxon>
        <taxon>Fungi</taxon>
        <taxon>Dikarya</taxon>
        <taxon>Ascomycota</taxon>
        <taxon>Saccharomycotina</taxon>
        <taxon>Saccharomycetes</taxon>
        <taxon>Phaffomycetales</taxon>
        <taxon>Wickerhamomycetaceae</taxon>
        <taxon>Wickerhamomyces</taxon>
    </lineage>
</organism>
<proteinExistence type="predicted"/>
<dbReference type="AlphaFoldDB" id="K0KUC3"/>
<feature type="region of interest" description="Disordered" evidence="5">
    <location>
        <begin position="44"/>
        <end position="118"/>
    </location>
</feature>
<reference evidence="6 7" key="1">
    <citation type="journal article" date="2012" name="Eukaryot. Cell">
        <title>Draft genome sequence of Wickerhamomyces ciferrii NRRL Y-1031 F-60-10.</title>
        <authorList>
            <person name="Schneider J."/>
            <person name="Andrea H."/>
            <person name="Blom J."/>
            <person name="Jaenicke S."/>
            <person name="Ruckert C."/>
            <person name="Schorsch C."/>
            <person name="Szczepanowski R."/>
            <person name="Farwick M."/>
            <person name="Goesmann A."/>
            <person name="Puhler A."/>
            <person name="Schaffer S."/>
            <person name="Tauch A."/>
            <person name="Kohler T."/>
            <person name="Brinkrolf K."/>
        </authorList>
    </citation>
    <scope>NUCLEOTIDE SEQUENCE [LARGE SCALE GENOMIC DNA]</scope>
    <source>
        <strain evidence="7">ATCC 14091 / BCRC 22168 / CBS 111 / JCM 3599 / NBRC 0793 / NRRL Y-1031 F-60-10</strain>
    </source>
</reference>
<dbReference type="GO" id="GO:0000981">
    <property type="term" value="F:DNA-binding transcription factor activity, RNA polymerase II-specific"/>
    <property type="evidence" value="ECO:0007669"/>
    <property type="project" value="TreeGrafter"/>
</dbReference>
<dbReference type="PANTHER" id="PTHR31069">
    <property type="entry name" value="OLEATE-ACTIVATED TRANSCRIPTION FACTOR 1-RELATED"/>
    <property type="match status" value="1"/>
</dbReference>
<evidence type="ECO:0000256" key="3">
    <source>
        <dbReference type="ARBA" id="ARBA00023163"/>
    </source>
</evidence>
<evidence type="ECO:0000256" key="5">
    <source>
        <dbReference type="SAM" id="MobiDB-lite"/>
    </source>
</evidence>
<dbReference type="GO" id="GO:0005634">
    <property type="term" value="C:nucleus"/>
    <property type="evidence" value="ECO:0007669"/>
    <property type="project" value="TreeGrafter"/>
</dbReference>
<evidence type="ECO:0000313" key="7">
    <source>
        <dbReference type="Proteomes" id="UP000009328"/>
    </source>
</evidence>
<evidence type="ECO:0000256" key="1">
    <source>
        <dbReference type="ARBA" id="ARBA00023015"/>
    </source>
</evidence>
<keyword evidence="2" id="KW-0238">DNA-binding</keyword>
<feature type="compositionally biased region" description="Low complexity" evidence="5">
    <location>
        <begin position="55"/>
        <end position="82"/>
    </location>
</feature>
<feature type="compositionally biased region" description="Polar residues" evidence="5">
    <location>
        <begin position="103"/>
        <end position="118"/>
    </location>
</feature>
<keyword evidence="1" id="KW-0805">Transcription regulation</keyword>
<sequence length="744" mass="87218">MLPPMPNQISELEFLRNRIQQIEGSLGLDPNSNQFQIQNQYQYPQFQPYPPPNQQPQLQGQPQQQGGPQQQGQQQGQQPYGLHLPSITNQINPISDPSKDGQFISTPPKSENGSSVSNIDPTLIDESEIITSFKTNTPNSSFLGLENNGIFETISFAKKDNFQTNFYLLLQTHHENLKNLELNEPLRKKQRTNNNNHFANLLQNPKYQVENFFKYETNNLTDLLKKIGKILPNKKIIWLLIEKFFNSFADPFIPVLNEEEFYTEITQIIGEKILDESKIKLNADVNNSKDLVNLCYLLIILRITALSLSNTIKLDKFNKFLLKNLTNISEFDFTIEILLAFLQNFTIDKLTRIRLNLLEIFLFSKTRELNDTCEFYPIGLAVSLNLNNKSEIGSDEQLIKVWYHLYFQYYNLNIIKGLPIFLNDDFFNLELTNFPNGNLGSNFHKSIVDIYGKQIELNQVIYNIWQKLYNFPGREVSVGTLEKLIQDYDDFVISNFKDYDSYKNDINSNYSNKVFNITNNAIHKLTKMNLSCFILLHYEHESKKSKEKFIKIVTKTTELVIDSIEKSFDVLKNYNLHFNSGYEFMIFPHLFLLLDKSIKYLTAIALRMWSINFPPLVILKFFINMVEELNGFEFLENYYINWKLKNKVLIIVNLFKQAFKKEPGSMELLSTSIKSPNSKDEIKFDQLFTNLSEFNLEELQESEKLFNRLNNKFDDKFHDLKTLDEFFNKIDYIDVPEFDIKYFY</sequence>
<dbReference type="InParanoid" id="K0KUC3"/>
<feature type="compositionally biased region" description="Polar residues" evidence="5">
    <location>
        <begin position="86"/>
        <end position="95"/>
    </location>
</feature>
<evidence type="ECO:0000256" key="4">
    <source>
        <dbReference type="ARBA" id="ARBA00023242"/>
    </source>
</evidence>
<dbReference type="CDD" id="cd12148">
    <property type="entry name" value="fungal_TF_MHR"/>
    <property type="match status" value="1"/>
</dbReference>
<dbReference type="GO" id="GO:0045944">
    <property type="term" value="P:positive regulation of transcription by RNA polymerase II"/>
    <property type="evidence" value="ECO:0007669"/>
    <property type="project" value="TreeGrafter"/>
</dbReference>
<protein>
    <submittedName>
        <fullName evidence="6">Uncharacterized protein</fullName>
    </submittedName>
</protein>
<keyword evidence="3" id="KW-0804">Transcription</keyword>
<dbReference type="EMBL" id="CAIF01000178">
    <property type="protein sequence ID" value="CCH45034.1"/>
    <property type="molecule type" value="Genomic_DNA"/>
</dbReference>